<dbReference type="Pfam" id="PF16316">
    <property type="entry name" value="DUF4956"/>
    <property type="match status" value="1"/>
</dbReference>
<dbReference type="AlphaFoldDB" id="A0A516RLD7"/>
<dbReference type="EMBL" id="CP040916">
    <property type="protein sequence ID" value="QDQ16465.1"/>
    <property type="molecule type" value="Genomic_DNA"/>
</dbReference>
<evidence type="ECO:0000313" key="3">
    <source>
        <dbReference type="Proteomes" id="UP000316806"/>
    </source>
</evidence>
<sequence>MVTSSAGLPDPGRCPSGYVRMLSLRQCAVNGFPWDARAGAARASTPARSPLGPPPPSVRRMDPQTLAARLGLDLPAVLLLVMYVADHPRLYARDRRTVVTLDAVCREEEALRAELERRVGRPLGRTVHEVDFVRDLMVLEVRFRQPELTEGSRPFTRSTSTSTTSGPTARLSKEPA</sequence>
<accession>A0A516RLD7</accession>
<dbReference type="Proteomes" id="UP000316806">
    <property type="component" value="Chromosome"/>
</dbReference>
<feature type="compositionally biased region" description="Low complexity" evidence="1">
    <location>
        <begin position="40"/>
        <end position="50"/>
    </location>
</feature>
<dbReference type="InterPro" id="IPR032531">
    <property type="entry name" value="DUF4956"/>
</dbReference>
<feature type="region of interest" description="Disordered" evidence="1">
    <location>
        <begin position="149"/>
        <end position="176"/>
    </location>
</feature>
<reference evidence="2 3" key="1">
    <citation type="journal article" date="2019" name="J. Ind. Microbiol. Biotechnol.">
        <title>The complete genomic sequence of Streptomyces spectabilis NRRL-2792 and identification of secondary metabolite biosynthetic gene clusters.</title>
        <authorList>
            <person name="Sinha A."/>
            <person name="Phillips-Salemka S."/>
            <person name="Niraula T.A."/>
            <person name="Short K.A."/>
            <person name="Niraula N.P."/>
        </authorList>
    </citation>
    <scope>NUCLEOTIDE SEQUENCE [LARGE SCALE GENOMIC DNA]</scope>
    <source>
        <strain evidence="2 3">NRRL 2792</strain>
    </source>
</reference>
<organism evidence="2 3">
    <name type="scientific">Streptomyces spectabilis</name>
    <dbReference type="NCBI Taxonomy" id="68270"/>
    <lineage>
        <taxon>Bacteria</taxon>
        <taxon>Bacillati</taxon>
        <taxon>Actinomycetota</taxon>
        <taxon>Actinomycetes</taxon>
        <taxon>Kitasatosporales</taxon>
        <taxon>Streptomycetaceae</taxon>
        <taxon>Streptomyces</taxon>
    </lineage>
</organism>
<protein>
    <submittedName>
        <fullName evidence="2">DUF4956 domain-containing protein</fullName>
    </submittedName>
</protein>
<gene>
    <name evidence="2" type="ORF">FH965_21225</name>
</gene>
<evidence type="ECO:0000256" key="1">
    <source>
        <dbReference type="SAM" id="MobiDB-lite"/>
    </source>
</evidence>
<feature type="compositionally biased region" description="Low complexity" evidence="1">
    <location>
        <begin position="151"/>
        <end position="168"/>
    </location>
</feature>
<proteinExistence type="predicted"/>
<feature type="region of interest" description="Disordered" evidence="1">
    <location>
        <begin position="40"/>
        <end position="61"/>
    </location>
</feature>
<evidence type="ECO:0000313" key="2">
    <source>
        <dbReference type="EMBL" id="QDQ16465.1"/>
    </source>
</evidence>
<name>A0A516RLD7_STRST</name>